<dbReference type="Proteomes" id="UP000304941">
    <property type="component" value="Unassembled WGS sequence"/>
</dbReference>
<keyword evidence="2" id="KW-1185">Reference proteome</keyword>
<evidence type="ECO:0000313" key="2">
    <source>
        <dbReference type="Proteomes" id="UP000304941"/>
    </source>
</evidence>
<dbReference type="EMBL" id="VBVZ01000012">
    <property type="protein sequence ID" value="TLG93910.1"/>
    <property type="molecule type" value="Genomic_DNA"/>
</dbReference>
<evidence type="ECO:0000313" key="1">
    <source>
        <dbReference type="EMBL" id="TLG93910.1"/>
    </source>
</evidence>
<evidence type="ECO:0008006" key="3">
    <source>
        <dbReference type="Google" id="ProtNLM"/>
    </source>
</evidence>
<proteinExistence type="predicted"/>
<accession>A0ABY2UGR2</accession>
<protein>
    <recommendedName>
        <fullName evidence="3">Secreted protein</fullName>
    </recommendedName>
</protein>
<comment type="caution">
    <text evidence="1">The sequence shown here is derived from an EMBL/GenBank/DDBJ whole genome shotgun (WGS) entry which is preliminary data.</text>
</comment>
<gene>
    <name evidence="1" type="ORF">FEM54_01640</name>
</gene>
<organism evidence="1 2">
    <name type="scientific">Pseudomonas edaphica</name>
    <dbReference type="NCBI Taxonomy" id="2006980"/>
    <lineage>
        <taxon>Bacteria</taxon>
        <taxon>Pseudomonadati</taxon>
        <taxon>Pseudomonadota</taxon>
        <taxon>Gammaproteobacteria</taxon>
        <taxon>Pseudomonadales</taxon>
        <taxon>Pseudomonadaceae</taxon>
        <taxon>Pseudomonas</taxon>
    </lineage>
</organism>
<reference evidence="1 2" key="1">
    <citation type="submission" date="2019-05" db="EMBL/GenBank/DDBJ databases">
        <title>Pseudomonas edaphica sp. nov., isolated from rhizospheric soil of Cistus ladanifer L. in Spain.</title>
        <authorList>
            <person name="Peix A."/>
        </authorList>
    </citation>
    <scope>NUCLEOTIDE SEQUENCE [LARGE SCALE GENOMIC DNA]</scope>
    <source>
        <strain evidence="1 2">RD25</strain>
    </source>
</reference>
<name>A0ABY2UGR2_9PSED</name>
<sequence>MMVTSTQGSPWFCRSARALIQLFIVTSSQIVPTLRVGMHTVTLCVTTADAERPRRHSHAERGNDQASSVSTFFAALNCRICSQPHNTRSGVAGASIFG</sequence>